<protein>
    <submittedName>
        <fullName evidence="2">Uncharacterized protein</fullName>
    </submittedName>
</protein>
<accession>A0A964T8J0</accession>
<feature type="chain" id="PRO_5037569934" evidence="1">
    <location>
        <begin position="27"/>
        <end position="221"/>
    </location>
</feature>
<reference evidence="2" key="1">
    <citation type="submission" date="2019-03" db="EMBL/GenBank/DDBJ databases">
        <title>Afifella sp. nov., isolated from activated sludge.</title>
        <authorList>
            <person name="Li Q."/>
            <person name="Liu Y."/>
        </authorList>
    </citation>
    <scope>NUCLEOTIDE SEQUENCE</scope>
    <source>
        <strain evidence="2">L72</strain>
    </source>
</reference>
<comment type="caution">
    <text evidence="2">The sequence shown here is derived from an EMBL/GenBank/DDBJ whole genome shotgun (WGS) entry which is preliminary data.</text>
</comment>
<evidence type="ECO:0000313" key="2">
    <source>
        <dbReference type="EMBL" id="MYZ50445.1"/>
    </source>
</evidence>
<dbReference type="RefSeq" id="WP_161142762.1">
    <property type="nucleotide sequence ID" value="NZ_SPKJ01000174.1"/>
</dbReference>
<gene>
    <name evidence="2" type="ORF">E4O86_22345</name>
</gene>
<dbReference type="EMBL" id="SPKJ01000174">
    <property type="protein sequence ID" value="MYZ50445.1"/>
    <property type="molecule type" value="Genomic_DNA"/>
</dbReference>
<evidence type="ECO:0000256" key="1">
    <source>
        <dbReference type="SAM" id="SignalP"/>
    </source>
</evidence>
<dbReference type="OrthoDB" id="5381311at2"/>
<keyword evidence="3" id="KW-1185">Reference proteome</keyword>
<dbReference type="Proteomes" id="UP000773614">
    <property type="component" value="Unassembled WGS sequence"/>
</dbReference>
<feature type="signal peptide" evidence="1">
    <location>
        <begin position="1"/>
        <end position="26"/>
    </location>
</feature>
<sequence>MRDRPWIVGAMLLVFSAAAPEHPAMAENGPAPSFTAQIAVEPNRLVIRYTVANTTPGTIYVTNKLHRAGAKRVIDPNHVYARLEEDGTLDVAKTMPAIPADRAPTNLVAPYMTALAPGARLSESVVLPLPLHPYLEYHDNSPVTDEEGRAALVRASGVRFRLGYFVPPAGAKPRSESAFGVAVDNFRNPPGGRARYGELVSAKVRSEIPLVRTHAMEKRGR</sequence>
<name>A0A964T8J0_9HYPH</name>
<organism evidence="2 3">
    <name type="scientific">Propylenella binzhouense</name>
    <dbReference type="NCBI Taxonomy" id="2555902"/>
    <lineage>
        <taxon>Bacteria</taxon>
        <taxon>Pseudomonadati</taxon>
        <taxon>Pseudomonadota</taxon>
        <taxon>Alphaproteobacteria</taxon>
        <taxon>Hyphomicrobiales</taxon>
        <taxon>Propylenellaceae</taxon>
        <taxon>Propylenella</taxon>
    </lineage>
</organism>
<keyword evidence="1" id="KW-0732">Signal</keyword>
<evidence type="ECO:0000313" key="3">
    <source>
        <dbReference type="Proteomes" id="UP000773614"/>
    </source>
</evidence>
<dbReference type="AlphaFoldDB" id="A0A964T8J0"/>
<proteinExistence type="predicted"/>